<accession>A0ABR6NFV8</accession>
<name>A0ABR6NFV8_9SPHN</name>
<proteinExistence type="inferred from homology"/>
<evidence type="ECO:0000256" key="2">
    <source>
        <dbReference type="ARBA" id="ARBA00007118"/>
    </source>
</evidence>
<dbReference type="InterPro" id="IPR029479">
    <property type="entry name" value="Nitroreductase"/>
</dbReference>
<dbReference type="InterPro" id="IPR000415">
    <property type="entry name" value="Nitroreductase-like"/>
</dbReference>
<dbReference type="EC" id="1.-.-.-" evidence="8"/>
<evidence type="ECO:0000313" key="10">
    <source>
        <dbReference type="EMBL" id="MBB5986174.1"/>
    </source>
</evidence>
<keyword evidence="11" id="KW-1185">Reference proteome</keyword>
<reference evidence="10 11" key="1">
    <citation type="submission" date="2020-08" db="EMBL/GenBank/DDBJ databases">
        <title>Exploring microbial biodiversity for novel pathways involved in the catabolism of aromatic compounds derived from lignin.</title>
        <authorList>
            <person name="Elkins J."/>
        </authorList>
    </citation>
    <scope>NUCLEOTIDE SEQUENCE [LARGE SCALE GENOMIC DNA]</scope>
    <source>
        <strain evidence="10 11">B1D3A</strain>
    </source>
</reference>
<dbReference type="Gene3D" id="3.40.109.10">
    <property type="entry name" value="NADH Oxidase"/>
    <property type="match status" value="1"/>
</dbReference>
<evidence type="ECO:0000259" key="9">
    <source>
        <dbReference type="Pfam" id="PF00881"/>
    </source>
</evidence>
<evidence type="ECO:0000256" key="4">
    <source>
        <dbReference type="ARBA" id="ARBA00022643"/>
    </source>
</evidence>
<keyword evidence="4 8" id="KW-0288">FMN</keyword>
<dbReference type="Proteomes" id="UP001138540">
    <property type="component" value="Unassembled WGS sequence"/>
</dbReference>
<evidence type="ECO:0000256" key="5">
    <source>
        <dbReference type="ARBA" id="ARBA00022857"/>
    </source>
</evidence>
<evidence type="ECO:0000256" key="3">
    <source>
        <dbReference type="ARBA" id="ARBA00022630"/>
    </source>
</evidence>
<dbReference type="InterPro" id="IPR052530">
    <property type="entry name" value="NAD(P)H_nitroreductase"/>
</dbReference>
<gene>
    <name evidence="10" type="ORF">HNP60_002148</name>
</gene>
<evidence type="ECO:0000256" key="6">
    <source>
        <dbReference type="ARBA" id="ARBA00023002"/>
    </source>
</evidence>
<evidence type="ECO:0000256" key="7">
    <source>
        <dbReference type="ARBA" id="ARBA00023027"/>
    </source>
</evidence>
<evidence type="ECO:0000256" key="8">
    <source>
        <dbReference type="PIRNR" id="PIRNR000232"/>
    </source>
</evidence>
<dbReference type="EMBL" id="JACHKA010000001">
    <property type="protein sequence ID" value="MBB5986174.1"/>
    <property type="molecule type" value="Genomic_DNA"/>
</dbReference>
<dbReference type="CDD" id="cd02135">
    <property type="entry name" value="YdjA-like"/>
    <property type="match status" value="1"/>
</dbReference>
<dbReference type="PANTHER" id="PTHR43821:SF1">
    <property type="entry name" value="NAD(P)H NITROREDUCTASE YDJA-RELATED"/>
    <property type="match status" value="1"/>
</dbReference>
<keyword evidence="6 8" id="KW-0560">Oxidoreductase</keyword>
<dbReference type="RefSeq" id="WP_184153428.1">
    <property type="nucleotide sequence ID" value="NZ_JACHKA010000001.1"/>
</dbReference>
<comment type="cofactor">
    <cofactor evidence="1 8">
        <name>FMN</name>
        <dbReference type="ChEBI" id="CHEBI:58210"/>
    </cofactor>
</comment>
<dbReference type="SUPFAM" id="SSF55469">
    <property type="entry name" value="FMN-dependent nitroreductase-like"/>
    <property type="match status" value="1"/>
</dbReference>
<evidence type="ECO:0000313" key="11">
    <source>
        <dbReference type="Proteomes" id="UP001138540"/>
    </source>
</evidence>
<protein>
    <recommendedName>
        <fullName evidence="8">Putative NAD(P)H nitroreductase</fullName>
        <ecNumber evidence="8">1.-.-.-</ecNumber>
    </recommendedName>
</protein>
<keyword evidence="5 8" id="KW-0521">NADP</keyword>
<comment type="similarity">
    <text evidence="2 8">Belongs to the nitroreductase family.</text>
</comment>
<evidence type="ECO:0000256" key="1">
    <source>
        <dbReference type="ARBA" id="ARBA00001917"/>
    </source>
</evidence>
<dbReference type="Pfam" id="PF00881">
    <property type="entry name" value="Nitroreductase"/>
    <property type="match status" value="1"/>
</dbReference>
<keyword evidence="7 8" id="KW-0520">NAD</keyword>
<dbReference type="PIRSF" id="PIRSF000232">
    <property type="entry name" value="YdjA"/>
    <property type="match status" value="1"/>
</dbReference>
<comment type="caution">
    <text evidence="10">The sequence shown here is derived from an EMBL/GenBank/DDBJ whole genome shotgun (WGS) entry which is preliminary data.</text>
</comment>
<keyword evidence="3 8" id="KW-0285">Flavoprotein</keyword>
<organism evidence="10 11">
    <name type="scientific">Sphingobium lignivorans</name>
    <dbReference type="NCBI Taxonomy" id="2735886"/>
    <lineage>
        <taxon>Bacteria</taxon>
        <taxon>Pseudomonadati</taxon>
        <taxon>Pseudomonadota</taxon>
        <taxon>Alphaproteobacteria</taxon>
        <taxon>Sphingomonadales</taxon>
        <taxon>Sphingomonadaceae</taxon>
        <taxon>Sphingobium</taxon>
    </lineage>
</organism>
<feature type="domain" description="Nitroreductase" evidence="9">
    <location>
        <begin position="15"/>
        <end position="168"/>
    </location>
</feature>
<dbReference type="PANTHER" id="PTHR43821">
    <property type="entry name" value="NAD(P)H NITROREDUCTASE YDJA-RELATED"/>
    <property type="match status" value="1"/>
</dbReference>
<dbReference type="InterPro" id="IPR026021">
    <property type="entry name" value="YdjA-like"/>
</dbReference>
<sequence>MLNDRSSLLAYLSTRRSGKPRDLAEPGPDLDQMREMVRIAARTPDHGKLAPWRFVIVPGDRREALAALLADAYLAEKPEAGRMEIEAMHQFARQAPALIVVLYSPKQSAIPLWEQELSAGAATMNLLHAAHAMGFAGGWLTGWPSFNDRVRDAFGSPDERIAGFVFIGTPARALEERPRPDLDDVLSVWGQD</sequence>